<organism evidence="1 2">
    <name type="scientific">Streptomyces globosus</name>
    <dbReference type="NCBI Taxonomy" id="68209"/>
    <lineage>
        <taxon>Bacteria</taxon>
        <taxon>Bacillati</taxon>
        <taxon>Actinomycetota</taxon>
        <taxon>Actinomycetes</taxon>
        <taxon>Kitasatosporales</taxon>
        <taxon>Streptomycetaceae</taxon>
        <taxon>Streptomyces</taxon>
    </lineage>
</organism>
<proteinExistence type="predicted"/>
<dbReference type="RefSeq" id="WP_114057705.1">
    <property type="nucleotide sequence ID" value="NZ_CP030862.1"/>
</dbReference>
<dbReference type="OrthoDB" id="9790745at2"/>
<dbReference type="KEGG" id="sgz:C0216_26575"/>
<dbReference type="Proteomes" id="UP000252004">
    <property type="component" value="Chromosome"/>
</dbReference>
<dbReference type="PANTHER" id="PTHR36849:SF1">
    <property type="entry name" value="CYTOPLASMIC PROTEIN"/>
    <property type="match status" value="1"/>
</dbReference>
<evidence type="ECO:0000313" key="1">
    <source>
        <dbReference type="EMBL" id="AXE26533.1"/>
    </source>
</evidence>
<dbReference type="InterPro" id="IPR052552">
    <property type="entry name" value="YeaO-like"/>
</dbReference>
<dbReference type="Pfam" id="PF22752">
    <property type="entry name" value="DUF488-N3i"/>
    <property type="match status" value="1"/>
</dbReference>
<accession>A0A344U6L2</accession>
<sequence>MVRAAVRVRRVYDPPEPGADGVRVLVDRLWPRGLAKADAAVDEWPKAVTPSAELRRDYHAGGVGAEEFRERYEAELAEPEPAAELDRLRALAERGPLTLLTAVREPDSSHAAVLAALLAR</sequence>
<dbReference type="EMBL" id="CP030862">
    <property type="protein sequence ID" value="AXE26533.1"/>
    <property type="molecule type" value="Genomic_DNA"/>
</dbReference>
<keyword evidence="2" id="KW-1185">Reference proteome</keyword>
<protein>
    <submittedName>
        <fullName evidence="1">DUF488 domain-containing protein</fullName>
    </submittedName>
</protein>
<gene>
    <name evidence="1" type="ORF">C0216_26575</name>
</gene>
<evidence type="ECO:0000313" key="2">
    <source>
        <dbReference type="Proteomes" id="UP000252004"/>
    </source>
</evidence>
<name>A0A344U6L2_9ACTN</name>
<dbReference type="AlphaFoldDB" id="A0A344U6L2"/>
<dbReference type="PANTHER" id="PTHR36849">
    <property type="entry name" value="CYTOPLASMIC PROTEIN-RELATED"/>
    <property type="match status" value="1"/>
</dbReference>
<reference evidence="1 2" key="1">
    <citation type="submission" date="2018-01" db="EMBL/GenBank/DDBJ databases">
        <title>Draft genome Sequence of streptomyces globosus LZH-48.</title>
        <authorList>
            <person name="Ran K."/>
            <person name="Li Z."/>
            <person name="Wei S."/>
            <person name="Dong R."/>
        </authorList>
    </citation>
    <scope>NUCLEOTIDE SEQUENCE [LARGE SCALE GENOMIC DNA]</scope>
    <source>
        <strain evidence="1 2">LZH-48</strain>
    </source>
</reference>